<dbReference type="EMBL" id="CAKXYY010000004">
    <property type="protein sequence ID" value="CAH2351576.1"/>
    <property type="molecule type" value="Genomic_DNA"/>
</dbReference>
<dbReference type="AlphaFoldDB" id="A0A9P0VXK7"/>
<dbReference type="PROSITE" id="PS00189">
    <property type="entry name" value="LIPOYL"/>
    <property type="match status" value="1"/>
</dbReference>
<feature type="region of interest" description="Disordered" evidence="9">
    <location>
        <begin position="103"/>
        <end position="161"/>
    </location>
</feature>
<evidence type="ECO:0000256" key="2">
    <source>
        <dbReference type="ARBA" id="ARBA00007317"/>
    </source>
</evidence>
<keyword evidence="4" id="KW-0809">Transit peptide</keyword>
<dbReference type="InterPro" id="IPR045257">
    <property type="entry name" value="E2/Pdx1"/>
</dbReference>
<organism evidence="12 13">
    <name type="scientific">[Candida] railenensis</name>
    <dbReference type="NCBI Taxonomy" id="45579"/>
    <lineage>
        <taxon>Eukaryota</taxon>
        <taxon>Fungi</taxon>
        <taxon>Dikarya</taxon>
        <taxon>Ascomycota</taxon>
        <taxon>Saccharomycotina</taxon>
        <taxon>Pichiomycetes</taxon>
        <taxon>Debaryomycetaceae</taxon>
        <taxon>Kurtzmaniella</taxon>
    </lineage>
</organism>
<dbReference type="InterPro" id="IPR003016">
    <property type="entry name" value="2-oxoA_DH_lipoyl-BS"/>
</dbReference>
<keyword evidence="5" id="KW-0496">Mitochondrion</keyword>
<dbReference type="GO" id="GO:0004742">
    <property type="term" value="F:dihydrolipoyllysine-residue acetyltransferase activity"/>
    <property type="evidence" value="ECO:0007669"/>
    <property type="project" value="TreeGrafter"/>
</dbReference>
<dbReference type="GO" id="GO:0005759">
    <property type="term" value="C:mitochondrial matrix"/>
    <property type="evidence" value="ECO:0007669"/>
    <property type="project" value="UniProtKB-SubCell"/>
</dbReference>
<dbReference type="PROSITE" id="PS50968">
    <property type="entry name" value="BIOTINYL_LIPOYL"/>
    <property type="match status" value="1"/>
</dbReference>
<feature type="domain" description="Lipoyl-binding" evidence="10">
    <location>
        <begin position="22"/>
        <end position="98"/>
    </location>
</feature>
<feature type="domain" description="Peripheral subunit-binding (PSBD)" evidence="11">
    <location>
        <begin position="165"/>
        <end position="206"/>
    </location>
</feature>
<dbReference type="Proteomes" id="UP000837801">
    <property type="component" value="Unassembled WGS sequence"/>
</dbReference>
<dbReference type="InterPro" id="IPR000089">
    <property type="entry name" value="Biotin_lipoyl"/>
</dbReference>
<evidence type="ECO:0000256" key="3">
    <source>
        <dbReference type="ARBA" id="ARBA00022823"/>
    </source>
</evidence>
<dbReference type="FunFam" id="2.40.50.100:FF:000010">
    <property type="entry name" value="Acetyltransferase component of pyruvate dehydrogenase complex"/>
    <property type="match status" value="1"/>
</dbReference>
<evidence type="ECO:0000313" key="13">
    <source>
        <dbReference type="Proteomes" id="UP000837801"/>
    </source>
</evidence>
<feature type="compositionally biased region" description="Basic and acidic residues" evidence="9">
    <location>
        <begin position="106"/>
        <end position="144"/>
    </location>
</feature>
<protein>
    <recommendedName>
        <fullName evidence="8">Dihydrolipoamide dehydrogenase-binding protein of pyruvate dehydrogenase complex</fullName>
    </recommendedName>
</protein>
<dbReference type="InterPro" id="IPR004167">
    <property type="entry name" value="PSBD"/>
</dbReference>
<dbReference type="CDD" id="cd06849">
    <property type="entry name" value="lipoyl_domain"/>
    <property type="match status" value="1"/>
</dbReference>
<evidence type="ECO:0000256" key="8">
    <source>
        <dbReference type="ARBA" id="ARBA00083110"/>
    </source>
</evidence>
<feature type="compositionally biased region" description="Low complexity" evidence="9">
    <location>
        <begin position="145"/>
        <end position="155"/>
    </location>
</feature>
<evidence type="ECO:0000256" key="9">
    <source>
        <dbReference type="SAM" id="MobiDB-lite"/>
    </source>
</evidence>
<keyword evidence="3" id="KW-0450">Lipoyl</keyword>
<name>A0A9P0VXK7_9ASCO</name>
<evidence type="ECO:0000259" key="10">
    <source>
        <dbReference type="PROSITE" id="PS50968"/>
    </source>
</evidence>
<dbReference type="GO" id="GO:0045254">
    <property type="term" value="C:pyruvate dehydrogenase complex"/>
    <property type="evidence" value="ECO:0007669"/>
    <property type="project" value="InterPro"/>
</dbReference>
<dbReference type="PANTHER" id="PTHR23151">
    <property type="entry name" value="DIHYDROLIPOAMIDE ACETYL/SUCCINYL-TRANSFERASE-RELATED"/>
    <property type="match status" value="1"/>
</dbReference>
<dbReference type="Pfam" id="PF00364">
    <property type="entry name" value="Biotin_lipoyl"/>
    <property type="match status" value="1"/>
</dbReference>
<evidence type="ECO:0000256" key="6">
    <source>
        <dbReference type="ARBA" id="ARBA00059875"/>
    </source>
</evidence>
<evidence type="ECO:0000256" key="7">
    <source>
        <dbReference type="ARBA" id="ARBA00065810"/>
    </source>
</evidence>
<comment type="subcellular location">
    <subcellularLocation>
        <location evidence="1">Mitochondrion matrix</location>
    </subcellularLocation>
</comment>
<reference evidence="12" key="1">
    <citation type="submission" date="2022-03" db="EMBL/GenBank/DDBJ databases">
        <authorList>
            <person name="Legras J.-L."/>
            <person name="Devillers H."/>
            <person name="Grondin C."/>
        </authorList>
    </citation>
    <scope>NUCLEOTIDE SEQUENCE</scope>
    <source>
        <strain evidence="12">CLIB 1423</strain>
    </source>
</reference>
<keyword evidence="12" id="KW-0670">Pyruvate</keyword>
<evidence type="ECO:0000259" key="11">
    <source>
        <dbReference type="PROSITE" id="PS51826"/>
    </source>
</evidence>
<comment type="subunit">
    <text evidence="7">Eukaryotic pyruvate dehydrogenase (PDH) complexes are organized as a core consisting of the oligomeric dihydrolipoamide acetyl-transferase (E2), around which are arranged multiple copies of pyruvate dehydrogenase (E1), dihydrolipoamide dehydrogenase (E3) and protein X (E3BP) bound by non-covalent bonds.</text>
</comment>
<dbReference type="SUPFAM" id="SSF47005">
    <property type="entry name" value="Peripheral subunit-binding domain of 2-oxo acid dehydrogenase complex"/>
    <property type="match status" value="1"/>
</dbReference>
<dbReference type="InterPro" id="IPR036625">
    <property type="entry name" value="E3-bd_dom_sf"/>
</dbReference>
<comment type="similarity">
    <text evidence="2">Belongs to the 2-oxoacid dehydrogenase family.</text>
</comment>
<comment type="function">
    <text evidence="6">Required for anchoring dihydrolipoamide dehydrogenase (E3) to the dihydrolipoamide transacetylase (E2) core of the pyruvate dehydrogenase complexes of eukaryotes. This specific binding is essential for a functional PDH complex.</text>
</comment>
<dbReference type="SUPFAM" id="SSF51230">
    <property type="entry name" value="Single hybrid motif"/>
    <property type="match status" value="1"/>
</dbReference>
<evidence type="ECO:0000256" key="5">
    <source>
        <dbReference type="ARBA" id="ARBA00023128"/>
    </source>
</evidence>
<proteinExistence type="inferred from homology"/>
<keyword evidence="13" id="KW-1185">Reference proteome</keyword>
<evidence type="ECO:0000313" key="12">
    <source>
        <dbReference type="EMBL" id="CAH2351576.1"/>
    </source>
</evidence>
<dbReference type="PROSITE" id="PS51826">
    <property type="entry name" value="PSBD"/>
    <property type="match status" value="1"/>
</dbReference>
<dbReference type="OrthoDB" id="202158at2759"/>
<dbReference type="FunFam" id="4.10.320.10:FF:000017">
    <property type="entry name" value="Pyruvate dehydrogenase complex protein X component, mitochondrial"/>
    <property type="match status" value="1"/>
</dbReference>
<dbReference type="InterPro" id="IPR011053">
    <property type="entry name" value="Single_hybrid_motif"/>
</dbReference>
<accession>A0A9P0VXK7</accession>
<dbReference type="Gene3D" id="2.40.50.100">
    <property type="match status" value="1"/>
</dbReference>
<comment type="caution">
    <text evidence="12">The sequence shown here is derived from an EMBL/GenBank/DDBJ whole genome shotgun (WGS) entry which is preliminary data.</text>
</comment>
<dbReference type="PANTHER" id="PTHR23151:SF82">
    <property type="entry name" value="PYRUVATE DEHYDROGENASE COMPLEX PROTEIN X COMPONENT, MITOCHONDRIAL"/>
    <property type="match status" value="1"/>
</dbReference>
<dbReference type="Pfam" id="PF02817">
    <property type="entry name" value="E3_binding"/>
    <property type="match status" value="1"/>
</dbReference>
<dbReference type="GO" id="GO:0006086">
    <property type="term" value="P:pyruvate decarboxylation to acetyl-CoA"/>
    <property type="evidence" value="ECO:0007669"/>
    <property type="project" value="InterPro"/>
</dbReference>
<evidence type="ECO:0000256" key="1">
    <source>
        <dbReference type="ARBA" id="ARBA00004305"/>
    </source>
</evidence>
<gene>
    <name evidence="12" type="ORF">CLIB1423_04S01178</name>
</gene>
<dbReference type="Gene3D" id="4.10.320.10">
    <property type="entry name" value="E3-binding domain"/>
    <property type="match status" value="1"/>
</dbReference>
<sequence length="418" mass="45885">MLRASLRSSVRSFHSNRVYNAATIFRMPAMSPTMTEGGIVAWKLKSGDKFAAGDVLVEVETDKATIDVEAQDDGVMWDILKNDGDKAIPVGQPIAYLAEEGDDLSSLEKPKDDQAAAPKEEPKKEEPKKEEPKKEEPKKKEESKPASSSSSSSSSVFSAANPKQKFSPAVELLLHEHEISNEDALSKIQASGPKGRILKGDVLAYIGEIKLDAVSKIAEWIKSKEHLDLSNVVLAEKKPEPKKEDTKVAEEPAKPTDILDLSITVDLTQFDGLSGFKSYAPFLIKDATSLAYQRKFPQFSEGPTSIPSSGDLFDELVSPSVTESRFEVTNVKFDHWEEISDIPVKSVQSSQAPDDLFDEIIGSSPTSTSTPALAKSNSLVDLELTVKINEKLSDSKEFISYFEEALYELLEPVEKESV</sequence>
<evidence type="ECO:0000256" key="4">
    <source>
        <dbReference type="ARBA" id="ARBA00022946"/>
    </source>
</evidence>